<accession>A0A9N9ECA6</accession>
<keyword evidence="5" id="KW-0067">ATP-binding</keyword>
<proteinExistence type="inferred from homology"/>
<dbReference type="GO" id="GO:0005524">
    <property type="term" value="F:ATP binding"/>
    <property type="evidence" value="ECO:0007669"/>
    <property type="project" value="UniProtKB-KW"/>
</dbReference>
<keyword evidence="4" id="KW-0547">Nucleotide-binding</keyword>
<dbReference type="AlphaFoldDB" id="A0A9N9ECA6"/>
<dbReference type="CDD" id="cd18140">
    <property type="entry name" value="HLD_clamp_RFC"/>
    <property type="match status" value="1"/>
</dbReference>
<organism evidence="9 10">
    <name type="scientific">Acaulospora morrowiae</name>
    <dbReference type="NCBI Taxonomy" id="94023"/>
    <lineage>
        <taxon>Eukaryota</taxon>
        <taxon>Fungi</taxon>
        <taxon>Fungi incertae sedis</taxon>
        <taxon>Mucoromycota</taxon>
        <taxon>Glomeromycotina</taxon>
        <taxon>Glomeromycetes</taxon>
        <taxon>Diversisporales</taxon>
        <taxon>Acaulosporaceae</taxon>
        <taxon>Acaulospora</taxon>
    </lineage>
</organism>
<comment type="caution">
    <text evidence="9">The sequence shown here is derived from an EMBL/GenBank/DDBJ whole genome shotgun (WGS) entry which is preliminary data.</text>
</comment>
<dbReference type="Pfam" id="PF21960">
    <property type="entry name" value="RCF1-5-like_lid"/>
    <property type="match status" value="1"/>
</dbReference>
<dbReference type="InterPro" id="IPR008921">
    <property type="entry name" value="DNA_pol3_clamp-load_cplx_C"/>
</dbReference>
<dbReference type="PANTHER" id="PTHR11669:SF20">
    <property type="entry name" value="REPLICATION FACTOR C SUBUNIT 4"/>
    <property type="match status" value="1"/>
</dbReference>
<keyword evidence="3" id="KW-0235">DNA replication</keyword>
<dbReference type="EMBL" id="CAJVPV010012536">
    <property type="protein sequence ID" value="CAG8670796.1"/>
    <property type="molecule type" value="Genomic_DNA"/>
</dbReference>
<dbReference type="InterPro" id="IPR003593">
    <property type="entry name" value="AAA+_ATPase"/>
</dbReference>
<gene>
    <name evidence="9" type="ORF">AMORRO_LOCUS10815</name>
</gene>
<name>A0A9N9ECA6_9GLOM</name>
<evidence type="ECO:0000256" key="4">
    <source>
        <dbReference type="ARBA" id="ARBA00022741"/>
    </source>
</evidence>
<evidence type="ECO:0000313" key="10">
    <source>
        <dbReference type="Proteomes" id="UP000789342"/>
    </source>
</evidence>
<evidence type="ECO:0000256" key="2">
    <source>
        <dbReference type="ARBA" id="ARBA00005378"/>
    </source>
</evidence>
<feature type="domain" description="AAA+ ATPase" evidence="8">
    <location>
        <begin position="45"/>
        <end position="178"/>
    </location>
</feature>
<dbReference type="Gene3D" id="3.40.50.300">
    <property type="entry name" value="P-loop containing nucleotide triphosphate hydrolases"/>
    <property type="match status" value="1"/>
</dbReference>
<dbReference type="GO" id="GO:0003677">
    <property type="term" value="F:DNA binding"/>
    <property type="evidence" value="ECO:0007669"/>
    <property type="project" value="InterPro"/>
</dbReference>
<dbReference type="CDD" id="cd00009">
    <property type="entry name" value="AAA"/>
    <property type="match status" value="1"/>
</dbReference>
<dbReference type="Gene3D" id="1.10.8.60">
    <property type="match status" value="1"/>
</dbReference>
<dbReference type="Gene3D" id="1.20.272.10">
    <property type="match status" value="1"/>
</dbReference>
<dbReference type="NCBIfam" id="NF001679">
    <property type="entry name" value="PRK00440.1"/>
    <property type="match status" value="1"/>
</dbReference>
<dbReference type="Proteomes" id="UP000789342">
    <property type="component" value="Unassembled WGS sequence"/>
</dbReference>
<dbReference type="PANTHER" id="PTHR11669">
    <property type="entry name" value="REPLICATION FACTOR C / DNA POLYMERASE III GAMMA-TAU SUBUNIT"/>
    <property type="match status" value="1"/>
</dbReference>
<dbReference type="Pfam" id="PF08542">
    <property type="entry name" value="Rep_fac_C"/>
    <property type="match status" value="1"/>
</dbReference>
<evidence type="ECO:0000313" key="9">
    <source>
        <dbReference type="EMBL" id="CAG8670796.1"/>
    </source>
</evidence>
<dbReference type="Pfam" id="PF00004">
    <property type="entry name" value="AAA"/>
    <property type="match status" value="1"/>
</dbReference>
<dbReference type="FunFam" id="1.20.272.10:FF:000011">
    <property type="entry name" value="Replication factor C subunit 2"/>
    <property type="match status" value="1"/>
</dbReference>
<dbReference type="InterPro" id="IPR047854">
    <property type="entry name" value="RFC_lid"/>
</dbReference>
<dbReference type="GO" id="GO:0003689">
    <property type="term" value="F:DNA clamp loader activity"/>
    <property type="evidence" value="ECO:0007669"/>
    <property type="project" value="TreeGrafter"/>
</dbReference>
<dbReference type="GO" id="GO:0006271">
    <property type="term" value="P:DNA strand elongation involved in DNA replication"/>
    <property type="evidence" value="ECO:0007669"/>
    <property type="project" value="UniProtKB-ARBA"/>
</dbReference>
<dbReference type="GO" id="GO:0031391">
    <property type="term" value="C:Elg1 RFC-like complex"/>
    <property type="evidence" value="ECO:0007669"/>
    <property type="project" value="UniProtKB-ARBA"/>
</dbReference>
<dbReference type="GO" id="GO:0006281">
    <property type="term" value="P:DNA repair"/>
    <property type="evidence" value="ECO:0007669"/>
    <property type="project" value="TreeGrafter"/>
</dbReference>
<dbReference type="SUPFAM" id="SSF48019">
    <property type="entry name" value="post-AAA+ oligomerization domain-like"/>
    <property type="match status" value="1"/>
</dbReference>
<dbReference type="GO" id="GO:0005634">
    <property type="term" value="C:nucleus"/>
    <property type="evidence" value="ECO:0007669"/>
    <property type="project" value="UniProtKB-SubCell"/>
</dbReference>
<dbReference type="InterPro" id="IPR027417">
    <property type="entry name" value="P-loop_NTPase"/>
</dbReference>
<evidence type="ECO:0000256" key="3">
    <source>
        <dbReference type="ARBA" id="ARBA00022705"/>
    </source>
</evidence>
<comment type="similarity">
    <text evidence="2">Belongs to the activator 1 small subunits family.</text>
</comment>
<feature type="compositionally biased region" description="Polar residues" evidence="7">
    <location>
        <begin position="1"/>
        <end position="15"/>
    </location>
</feature>
<dbReference type="InterPro" id="IPR050238">
    <property type="entry name" value="DNA_Rep/Repair_Clamp_Loader"/>
</dbReference>
<dbReference type="InterPro" id="IPR013748">
    <property type="entry name" value="Rep_factorC_C"/>
</dbReference>
<protein>
    <submittedName>
        <fullName evidence="9">17703_t:CDS:1</fullName>
    </submittedName>
</protein>
<dbReference type="OrthoDB" id="4199794at2759"/>
<dbReference type="GO" id="GO:0005663">
    <property type="term" value="C:DNA replication factor C complex"/>
    <property type="evidence" value="ECO:0007669"/>
    <property type="project" value="TreeGrafter"/>
</dbReference>
<evidence type="ECO:0000259" key="8">
    <source>
        <dbReference type="SMART" id="SM00382"/>
    </source>
</evidence>
<dbReference type="GO" id="GO:0016887">
    <property type="term" value="F:ATP hydrolysis activity"/>
    <property type="evidence" value="ECO:0007669"/>
    <property type="project" value="InterPro"/>
</dbReference>
<evidence type="ECO:0000256" key="5">
    <source>
        <dbReference type="ARBA" id="ARBA00022840"/>
    </source>
</evidence>
<sequence length="340" mass="38642">MNHTSSTIHEASQPWSEKYRPRSLDDISAQEETVAVLRKTIVSQNLPHMLFYGPPGTGKTSTILAIARELYGPENMKIRVKELNASDDRGIDVIRQKVKKFARNTIGNPISDGYSCPPYKIIILDEADSMTHEAQAALRRLMEDYSTTTRFCIICNYVTRIIEPIVSRCAQFRFKSLDNFSAKSRLQMICDKERVIYEPEVLDELVKVANGDMRMAIMYLQTAYSVYKDEVITTKFFIPDAVIEELIQSAQSHSFNNIEKAVSHFILSGYSAVQLLSQIQDHIVYDNDNRFSNIQKANMAICIGEMDKCLADGCDEHLQILNLIATISKNILFSEEMITD</sequence>
<reference evidence="9" key="1">
    <citation type="submission" date="2021-06" db="EMBL/GenBank/DDBJ databases">
        <authorList>
            <person name="Kallberg Y."/>
            <person name="Tangrot J."/>
            <person name="Rosling A."/>
        </authorList>
    </citation>
    <scope>NUCLEOTIDE SEQUENCE</scope>
    <source>
        <strain evidence="9">CL551</strain>
    </source>
</reference>
<evidence type="ECO:0000256" key="1">
    <source>
        <dbReference type="ARBA" id="ARBA00004123"/>
    </source>
</evidence>
<dbReference type="InterPro" id="IPR003959">
    <property type="entry name" value="ATPase_AAA_core"/>
</dbReference>
<dbReference type="FunFam" id="3.40.50.300:FF:000129">
    <property type="entry name" value="Replication factor C subunit 5"/>
    <property type="match status" value="1"/>
</dbReference>
<keyword evidence="6" id="KW-0539">Nucleus</keyword>
<keyword evidence="10" id="KW-1185">Reference proteome</keyword>
<feature type="region of interest" description="Disordered" evidence="7">
    <location>
        <begin position="1"/>
        <end position="21"/>
    </location>
</feature>
<evidence type="ECO:0000256" key="7">
    <source>
        <dbReference type="SAM" id="MobiDB-lite"/>
    </source>
</evidence>
<dbReference type="SUPFAM" id="SSF52540">
    <property type="entry name" value="P-loop containing nucleoside triphosphate hydrolases"/>
    <property type="match status" value="1"/>
</dbReference>
<evidence type="ECO:0000256" key="6">
    <source>
        <dbReference type="ARBA" id="ARBA00023242"/>
    </source>
</evidence>
<dbReference type="SMART" id="SM00382">
    <property type="entry name" value="AAA"/>
    <property type="match status" value="1"/>
</dbReference>
<comment type="subcellular location">
    <subcellularLocation>
        <location evidence="1">Nucleus</location>
    </subcellularLocation>
</comment>